<feature type="transmembrane region" description="Helical" evidence="10">
    <location>
        <begin position="392"/>
        <end position="413"/>
    </location>
</feature>
<dbReference type="EMBL" id="CP007790">
    <property type="protein sequence ID" value="AJK69281.1"/>
    <property type="molecule type" value="Genomic_DNA"/>
</dbReference>
<feature type="transmembrane region" description="Helical" evidence="10">
    <location>
        <begin position="247"/>
        <end position="274"/>
    </location>
</feature>
<evidence type="ECO:0000256" key="9">
    <source>
        <dbReference type="SAM" id="MobiDB-lite"/>
    </source>
</evidence>
<name>A0A0B6TX34_9CORY</name>
<evidence type="ECO:0000256" key="6">
    <source>
        <dbReference type="ARBA" id="ARBA00023136"/>
    </source>
</evidence>
<evidence type="ECO:0000313" key="12">
    <source>
        <dbReference type="Proteomes" id="UP000031928"/>
    </source>
</evidence>
<dbReference type="STRING" id="1224162.B840_08415"/>
<comment type="similarity">
    <text evidence="7">Belongs to the MptA/B family.</text>
</comment>
<feature type="transmembrane region" description="Helical" evidence="10">
    <location>
        <begin position="425"/>
        <end position="441"/>
    </location>
</feature>
<evidence type="ECO:0000256" key="8">
    <source>
        <dbReference type="NCBIfam" id="TIGR03459"/>
    </source>
</evidence>
<feature type="transmembrane region" description="Helical" evidence="10">
    <location>
        <begin position="286"/>
        <end position="311"/>
    </location>
</feature>
<dbReference type="Pfam" id="PF26314">
    <property type="entry name" value="MptA_B_family"/>
    <property type="match status" value="1"/>
</dbReference>
<dbReference type="RefSeq" id="WP_084602884.1">
    <property type="nucleotide sequence ID" value="NZ_CP007790.1"/>
</dbReference>
<keyword evidence="6 10" id="KW-0472">Membrane</keyword>
<comment type="subcellular location">
    <subcellularLocation>
        <location evidence="1">Membrane</location>
        <topology evidence="1">Multi-pass membrane protein</topology>
    </subcellularLocation>
</comment>
<keyword evidence="3" id="KW-0808">Transferase</keyword>
<keyword evidence="2" id="KW-0328">Glycosyltransferase</keyword>
<dbReference type="InterPro" id="IPR017822">
    <property type="entry name" value="MptA-like"/>
</dbReference>
<feature type="transmembrane region" description="Helical" evidence="10">
    <location>
        <begin position="205"/>
        <end position="227"/>
    </location>
</feature>
<evidence type="ECO:0000256" key="4">
    <source>
        <dbReference type="ARBA" id="ARBA00022692"/>
    </source>
</evidence>
<accession>A0A0B6TX34</accession>
<evidence type="ECO:0000256" key="1">
    <source>
        <dbReference type="ARBA" id="ARBA00004141"/>
    </source>
</evidence>
<proteinExistence type="inferred from homology"/>
<dbReference type="HOGENOM" id="CLU_023913_1_0_11"/>
<feature type="region of interest" description="Disordered" evidence="9">
    <location>
        <begin position="481"/>
        <end position="505"/>
    </location>
</feature>
<evidence type="ECO:0000256" key="2">
    <source>
        <dbReference type="ARBA" id="ARBA00022676"/>
    </source>
</evidence>
<evidence type="ECO:0000256" key="5">
    <source>
        <dbReference type="ARBA" id="ARBA00022989"/>
    </source>
</evidence>
<dbReference type="GO" id="GO:0016757">
    <property type="term" value="F:glycosyltransferase activity"/>
    <property type="evidence" value="ECO:0007669"/>
    <property type="project" value="UniProtKB-KW"/>
</dbReference>
<evidence type="ECO:0000256" key="10">
    <source>
        <dbReference type="SAM" id="Phobius"/>
    </source>
</evidence>
<feature type="transmembrane region" description="Helical" evidence="10">
    <location>
        <begin position="360"/>
        <end position="380"/>
    </location>
</feature>
<dbReference type="KEGG" id="cmq:B840_08415"/>
<sequence>MTVRLPGPLWLGLIGSLLLLLGSFGGGATRNRGGLLEAAGLDFLAYGRGAGISNTVFWAGVILLLLGWAVLGRRHVLREGTDGGKIVRTSMWAWVLPLIPAAPMLSRDVYSYLMQGAMLRDGFDPYTQGAAVNPGPFLLEVSHDWRNTTTPYGPLHLWIGEGVTRLVGDNVTAGVVVYKLISVAGFAAIAWAVPRIARALGGDPVLALWLGVANPVMILHMVGGMHNESVMVGLVSIGLLACLNRRFVLGVALIAVAVSLKATAAIALPFVVWMATRRFAERINRVAAFLLAGVLVVVETFVVVAAVTLMSGSSWGWLSEISGNSKVINPLAWPSLAAGGVTTFMQLFRDDFDYNVALSILRPISMAVMLLGLVLVWWVFRQDDRRAIAGTAAAYQVAFVFNSVTLPWYYASVISLVGTVDPPRWVLRLAVGASAVVTLSFTGSGNHQLYNTWWMAGVLALAWVLSDWVFGRDLRWPWPEPGAAPRAPAGRAARPPAGPAGSRPR</sequence>
<reference evidence="11 12" key="1">
    <citation type="submission" date="2014-05" db="EMBL/GenBank/DDBJ databases">
        <title>Complete genome sequence of Corynebacterium marinum DSM 44953.</title>
        <authorList>
            <person name="Schaffert L."/>
            <person name="Albersmeier A."/>
            <person name="Kalinowski J."/>
            <person name="Ruckert C."/>
        </authorList>
    </citation>
    <scope>NUCLEOTIDE SEQUENCE [LARGE SCALE GENOMIC DNA]</scope>
    <source>
        <strain evidence="11 12">DSM 44953</strain>
    </source>
</reference>
<keyword evidence="12" id="KW-1185">Reference proteome</keyword>
<dbReference type="NCBIfam" id="NF038066">
    <property type="entry name" value="MptB"/>
    <property type="match status" value="1"/>
</dbReference>
<dbReference type="OrthoDB" id="5242303at2"/>
<keyword evidence="5 10" id="KW-1133">Transmembrane helix</keyword>
<protein>
    <recommendedName>
        <fullName evidence="8">Alpha-(1-&gt;6)-mannopyranosyltransferase A</fullName>
    </recommendedName>
</protein>
<feature type="transmembrane region" description="Helical" evidence="10">
    <location>
        <begin position="49"/>
        <end position="71"/>
    </location>
</feature>
<feature type="transmembrane region" description="Helical" evidence="10">
    <location>
        <begin position="175"/>
        <end position="193"/>
    </location>
</feature>
<dbReference type="InterPro" id="IPR049829">
    <property type="entry name" value="MptA/B-like"/>
</dbReference>
<feature type="transmembrane region" description="Helical" evidence="10">
    <location>
        <begin position="92"/>
        <end position="113"/>
    </location>
</feature>
<organism evidence="11 12">
    <name type="scientific">Corynebacterium marinum DSM 44953</name>
    <dbReference type="NCBI Taxonomy" id="1224162"/>
    <lineage>
        <taxon>Bacteria</taxon>
        <taxon>Bacillati</taxon>
        <taxon>Actinomycetota</taxon>
        <taxon>Actinomycetes</taxon>
        <taxon>Mycobacteriales</taxon>
        <taxon>Corynebacteriaceae</taxon>
        <taxon>Corynebacterium</taxon>
    </lineage>
</organism>
<evidence type="ECO:0000256" key="3">
    <source>
        <dbReference type="ARBA" id="ARBA00022679"/>
    </source>
</evidence>
<dbReference type="NCBIfam" id="TIGR03459">
    <property type="entry name" value="crt_membr"/>
    <property type="match status" value="1"/>
</dbReference>
<gene>
    <name evidence="11" type="ORF">B840_08415</name>
</gene>
<dbReference type="Proteomes" id="UP000031928">
    <property type="component" value="Chromosome"/>
</dbReference>
<feature type="transmembrane region" description="Helical" evidence="10">
    <location>
        <begin position="453"/>
        <end position="470"/>
    </location>
</feature>
<evidence type="ECO:0000256" key="7">
    <source>
        <dbReference type="ARBA" id="ARBA00043987"/>
    </source>
</evidence>
<evidence type="ECO:0000313" key="11">
    <source>
        <dbReference type="EMBL" id="AJK69281.1"/>
    </source>
</evidence>
<keyword evidence="4 10" id="KW-0812">Transmembrane</keyword>
<dbReference type="GO" id="GO:0016020">
    <property type="term" value="C:membrane"/>
    <property type="evidence" value="ECO:0007669"/>
    <property type="project" value="UniProtKB-SubCell"/>
</dbReference>
<dbReference type="AlphaFoldDB" id="A0A0B6TX34"/>